<evidence type="ECO:0000256" key="1">
    <source>
        <dbReference type="SAM" id="SignalP"/>
    </source>
</evidence>
<evidence type="ECO:0000313" key="3">
    <source>
        <dbReference type="Proteomes" id="UP000297567"/>
    </source>
</evidence>
<organism evidence="2 3">
    <name type="scientific">Leptospira jelokensis</name>
    <dbReference type="NCBI Taxonomy" id="2484931"/>
    <lineage>
        <taxon>Bacteria</taxon>
        <taxon>Pseudomonadati</taxon>
        <taxon>Spirochaetota</taxon>
        <taxon>Spirochaetia</taxon>
        <taxon>Leptospirales</taxon>
        <taxon>Leptospiraceae</taxon>
        <taxon>Leptospira</taxon>
    </lineage>
</organism>
<reference evidence="2" key="1">
    <citation type="journal article" date="2019" name="PLoS Negl. Trop. Dis.">
        <title>Revisiting the worldwide diversity of Leptospira species in the environment.</title>
        <authorList>
            <person name="Vincent A.T."/>
            <person name="Schiettekatte O."/>
            <person name="Bourhy P."/>
            <person name="Veyrier F.J."/>
            <person name="Picardeau M."/>
        </authorList>
    </citation>
    <scope>NUCLEOTIDE SEQUENCE [LARGE SCALE GENOMIC DNA]</scope>
    <source>
        <strain evidence="2">201702451</strain>
    </source>
</reference>
<accession>A0A4Z0ZRN8</accession>
<keyword evidence="3" id="KW-1185">Reference proteome</keyword>
<gene>
    <name evidence="2" type="ORF">EHQ62_12315</name>
</gene>
<dbReference type="AlphaFoldDB" id="A0A4Z0ZRN8"/>
<keyword evidence="1" id="KW-0732">Signal</keyword>
<comment type="caution">
    <text evidence="2">The sequence shown here is derived from an EMBL/GenBank/DDBJ whole genome shotgun (WGS) entry which is preliminary data.</text>
</comment>
<sequence>MKKSFLFLIFFCFCFISLDAQESKYNSLTKIATHSDLNAFMSYYYTNPKVELIPSAINFILEKNLNADKENERHIVPFFAQIFKFHDDKIPVWFGDQIHLSDDDKFIFAHAMFLSQGENGKKEILKYLQSTENEELKQVFTKLSSDRKPIDLRAVPLTKPVYLDMLWNSFFATGDVTFLDKLLLATETKKKSIDEILIYSAARWSFKSIAQNHKKVFEFCIKNKGKHSTDINSFLADFEE</sequence>
<dbReference type="RefSeq" id="WP_135643185.1">
    <property type="nucleotide sequence ID" value="NZ_RQGH01000026.1"/>
</dbReference>
<evidence type="ECO:0008006" key="4">
    <source>
        <dbReference type="Google" id="ProtNLM"/>
    </source>
</evidence>
<protein>
    <recommendedName>
        <fullName evidence="4">HEAT repeat domain-containing protein</fullName>
    </recommendedName>
</protein>
<name>A0A4Z0ZRN8_9LEPT</name>
<feature type="chain" id="PRO_5021200207" description="HEAT repeat domain-containing protein" evidence="1">
    <location>
        <begin position="21"/>
        <end position="240"/>
    </location>
</feature>
<dbReference type="Proteomes" id="UP000297567">
    <property type="component" value="Unassembled WGS sequence"/>
</dbReference>
<feature type="signal peptide" evidence="1">
    <location>
        <begin position="1"/>
        <end position="20"/>
    </location>
</feature>
<proteinExistence type="predicted"/>
<dbReference type="EMBL" id="RQGH01000026">
    <property type="protein sequence ID" value="TGL65354.1"/>
    <property type="molecule type" value="Genomic_DNA"/>
</dbReference>
<evidence type="ECO:0000313" key="2">
    <source>
        <dbReference type="EMBL" id="TGL65354.1"/>
    </source>
</evidence>